<keyword evidence="1" id="KW-0472">Membrane</keyword>
<keyword evidence="1" id="KW-1133">Transmembrane helix</keyword>
<reference evidence="3 4" key="1">
    <citation type="submission" date="2016-03" db="EMBL/GenBank/DDBJ databases">
        <title>Trachymyrmex septentrionalis WGS genome.</title>
        <authorList>
            <person name="Nygaard S."/>
            <person name="Hu H."/>
            <person name="Boomsma J."/>
            <person name="Zhang G."/>
        </authorList>
    </citation>
    <scope>NUCLEOTIDE SEQUENCE [LARGE SCALE GENOMIC DNA]</scope>
    <source>
        <strain evidence="3">Tsep2-gDNA-1</strain>
        <tissue evidence="3">Whole body</tissue>
    </source>
</reference>
<dbReference type="CDD" id="cd18186">
    <property type="entry name" value="BTB_POZ_ZBTB_KLHL-like"/>
    <property type="match status" value="1"/>
</dbReference>
<feature type="transmembrane region" description="Helical" evidence="1">
    <location>
        <begin position="186"/>
        <end position="201"/>
    </location>
</feature>
<protein>
    <recommendedName>
        <fullName evidence="2">BTB domain-containing protein</fullName>
    </recommendedName>
</protein>
<evidence type="ECO:0000256" key="1">
    <source>
        <dbReference type="SAM" id="Phobius"/>
    </source>
</evidence>
<evidence type="ECO:0000313" key="4">
    <source>
        <dbReference type="Proteomes" id="UP000078541"/>
    </source>
</evidence>
<gene>
    <name evidence="3" type="ORF">ALC56_13703</name>
</gene>
<proteinExistence type="predicted"/>
<dbReference type="InterPro" id="IPR000210">
    <property type="entry name" value="BTB/POZ_dom"/>
</dbReference>
<evidence type="ECO:0000259" key="2">
    <source>
        <dbReference type="PROSITE" id="PS50097"/>
    </source>
</evidence>
<dbReference type="Pfam" id="PF00651">
    <property type="entry name" value="BTB"/>
    <property type="match status" value="1"/>
</dbReference>
<dbReference type="PROSITE" id="PS50097">
    <property type="entry name" value="BTB"/>
    <property type="match status" value="1"/>
</dbReference>
<dbReference type="SUPFAM" id="SSF54695">
    <property type="entry name" value="POZ domain"/>
    <property type="match status" value="1"/>
</dbReference>
<dbReference type="EMBL" id="KQ981958">
    <property type="protein sequence ID" value="KYN31950.1"/>
    <property type="molecule type" value="Genomic_DNA"/>
</dbReference>
<dbReference type="Proteomes" id="UP000078541">
    <property type="component" value="Unassembled WGS sequence"/>
</dbReference>
<keyword evidence="1" id="KW-0812">Transmembrane</keyword>
<dbReference type="InterPro" id="IPR011333">
    <property type="entry name" value="SKP1/BTB/POZ_sf"/>
</dbReference>
<keyword evidence="4" id="KW-1185">Reference proteome</keyword>
<feature type="domain" description="BTB" evidence="2">
    <location>
        <begin position="24"/>
        <end position="83"/>
    </location>
</feature>
<dbReference type="Gene3D" id="3.30.710.10">
    <property type="entry name" value="Potassium Channel Kv1.1, Chain A"/>
    <property type="match status" value="1"/>
</dbReference>
<sequence length="226" mass="26300">MFKCISGTSNLTAANYFFFDKSDSFVTFIVDGKRLRINKSLICAASSVINNILEKYNSKENEDDEIKITDTTYDIFKLVIYYILILDGYHEINVIGVVQTHRNFNACILKHGVSMKLIANEQVKCQPRNKDYEDRQRLYATDGDLFWRRNSPSSRTRLPRKSTIPPTIASTTIQFSLQCRCRKWCVMWYIFFIVPFLGLSVDKNIHSYRHRDECIEFLTAASLCVK</sequence>
<accession>A0A195EUL7</accession>
<name>A0A195EUL7_9HYME</name>
<evidence type="ECO:0000313" key="3">
    <source>
        <dbReference type="EMBL" id="KYN31950.1"/>
    </source>
</evidence>
<dbReference type="AlphaFoldDB" id="A0A195EUL7"/>
<organism evidence="3 4">
    <name type="scientific">Trachymyrmex septentrionalis</name>
    <dbReference type="NCBI Taxonomy" id="34720"/>
    <lineage>
        <taxon>Eukaryota</taxon>
        <taxon>Metazoa</taxon>
        <taxon>Ecdysozoa</taxon>
        <taxon>Arthropoda</taxon>
        <taxon>Hexapoda</taxon>
        <taxon>Insecta</taxon>
        <taxon>Pterygota</taxon>
        <taxon>Neoptera</taxon>
        <taxon>Endopterygota</taxon>
        <taxon>Hymenoptera</taxon>
        <taxon>Apocrita</taxon>
        <taxon>Aculeata</taxon>
        <taxon>Formicoidea</taxon>
        <taxon>Formicidae</taxon>
        <taxon>Myrmicinae</taxon>
        <taxon>Trachymyrmex</taxon>
    </lineage>
</organism>